<dbReference type="NCBIfam" id="TIGR01420">
    <property type="entry name" value="pilT_fam"/>
    <property type="match status" value="1"/>
</dbReference>
<proteinExistence type="inferred from homology"/>
<gene>
    <name evidence="3" type="primary">pilU</name>
    <name evidence="3" type="ORF">SCABRO_04009</name>
</gene>
<comment type="similarity">
    <text evidence="1">Belongs to the GSP E family.</text>
</comment>
<evidence type="ECO:0000313" key="4">
    <source>
        <dbReference type="Proteomes" id="UP000030652"/>
    </source>
</evidence>
<dbReference type="PATRIC" id="fig|237368.3.peg.4308"/>
<comment type="caution">
    <text evidence="3">The sequence shown here is derived from an EMBL/GenBank/DDBJ whole genome shotgun (WGS) entry which is preliminary data.</text>
</comment>
<evidence type="ECO:0000313" key="3">
    <source>
        <dbReference type="EMBL" id="KHE90247.1"/>
    </source>
</evidence>
<evidence type="ECO:0000256" key="1">
    <source>
        <dbReference type="ARBA" id="ARBA00006611"/>
    </source>
</evidence>
<feature type="domain" description="Bacterial type II secretion system protein E" evidence="2">
    <location>
        <begin position="193"/>
        <end position="207"/>
    </location>
</feature>
<dbReference type="EMBL" id="JRYO01000274">
    <property type="protein sequence ID" value="KHE90247.1"/>
    <property type="molecule type" value="Genomic_DNA"/>
</dbReference>
<sequence>MNLEELLKLMMDMDASDIYITAGLPPTFRVEGKTEPMSGGEALSSDDTKRLAFSLMSEKQKALFLEEKEMNLALAPDIGRFRVNIFYQMNCIGLVIRQLKIPIQAFKQLGLPPVLEDISMTNRGLVLVVGATGSGKSTTLAAMIDHRNKNSQGHIITIEDPVEFVHQHKRCIITHREVGIDTHSFGDGLKSALRQAPDVIMIGEVRDATTMEAAITFAETGHLCLATLHANNANQSIERILTFFPAERQEQIFLLLSLNLRSIISQRLIPTIDDKRVAAVEILMDTPRVKDLIIKKEIGLLKEAMKKGGQEGMQTFDQAIYNFYIQGKIDYKTAIAYADSANDLRLRIKFETPGQEEEREHKPVFKIRGQ</sequence>
<dbReference type="InterPro" id="IPR001482">
    <property type="entry name" value="T2SS/T4SS_dom"/>
</dbReference>
<dbReference type="Gene3D" id="3.30.450.90">
    <property type="match status" value="1"/>
</dbReference>
<dbReference type="GO" id="GO:0016887">
    <property type="term" value="F:ATP hydrolysis activity"/>
    <property type="evidence" value="ECO:0007669"/>
    <property type="project" value="InterPro"/>
</dbReference>
<name>A0A0B0EAA7_9BACT</name>
<accession>A0A0B0EAA7</accession>
<dbReference type="Pfam" id="PF00437">
    <property type="entry name" value="T2SSE"/>
    <property type="match status" value="1"/>
</dbReference>
<dbReference type="Gene3D" id="3.40.50.300">
    <property type="entry name" value="P-loop containing nucleotide triphosphate hydrolases"/>
    <property type="match status" value="1"/>
</dbReference>
<dbReference type="eggNOG" id="COG5008">
    <property type="taxonomic scope" value="Bacteria"/>
</dbReference>
<protein>
    <submittedName>
        <fullName evidence="3">Putative secretion protein PilU</fullName>
    </submittedName>
</protein>
<dbReference type="GO" id="GO:0005524">
    <property type="term" value="F:ATP binding"/>
    <property type="evidence" value="ECO:0007669"/>
    <property type="project" value="InterPro"/>
</dbReference>
<dbReference type="CDD" id="cd01131">
    <property type="entry name" value="PilT"/>
    <property type="match status" value="1"/>
</dbReference>
<organism evidence="3 4">
    <name type="scientific">Candidatus Scalindua brodae</name>
    <dbReference type="NCBI Taxonomy" id="237368"/>
    <lineage>
        <taxon>Bacteria</taxon>
        <taxon>Pseudomonadati</taxon>
        <taxon>Planctomycetota</taxon>
        <taxon>Candidatus Brocadiia</taxon>
        <taxon>Candidatus Brocadiales</taxon>
        <taxon>Candidatus Scalinduaceae</taxon>
        <taxon>Candidatus Scalindua</taxon>
    </lineage>
</organism>
<dbReference type="AlphaFoldDB" id="A0A0B0EAA7"/>
<dbReference type="Proteomes" id="UP000030652">
    <property type="component" value="Unassembled WGS sequence"/>
</dbReference>
<dbReference type="PROSITE" id="PS00662">
    <property type="entry name" value="T2SP_E"/>
    <property type="match status" value="1"/>
</dbReference>
<dbReference type="PANTHER" id="PTHR30486">
    <property type="entry name" value="TWITCHING MOTILITY PROTEIN PILT"/>
    <property type="match status" value="1"/>
</dbReference>
<dbReference type="InterPro" id="IPR027417">
    <property type="entry name" value="P-loop_NTPase"/>
</dbReference>
<dbReference type="InterPro" id="IPR050921">
    <property type="entry name" value="T4SS_GSP_E_ATPase"/>
</dbReference>
<dbReference type="PANTHER" id="PTHR30486:SF12">
    <property type="entry name" value="TYPE IV PILUS ATPASE PILU"/>
    <property type="match status" value="1"/>
</dbReference>
<dbReference type="SUPFAM" id="SSF52540">
    <property type="entry name" value="P-loop containing nucleoside triphosphate hydrolases"/>
    <property type="match status" value="1"/>
</dbReference>
<reference evidence="3 4" key="1">
    <citation type="submission" date="2014-10" db="EMBL/GenBank/DDBJ databases">
        <title>Draft genome of anammox bacterium scalindua brodae, obtained using differential coverage binning of sequence data from two enrichment reactors.</title>
        <authorList>
            <person name="Speth D.R."/>
            <person name="Russ L."/>
            <person name="Kartal B."/>
            <person name="Op den Camp H.J."/>
            <person name="Dutilh B.E."/>
            <person name="Jetten M.S."/>
        </authorList>
    </citation>
    <scope>NUCLEOTIDE SEQUENCE [LARGE SCALE GENOMIC DNA]</scope>
    <source>
        <strain evidence="3">RU1</strain>
    </source>
</reference>
<evidence type="ECO:0000259" key="2">
    <source>
        <dbReference type="PROSITE" id="PS00662"/>
    </source>
</evidence>
<dbReference type="InterPro" id="IPR006321">
    <property type="entry name" value="PilT/PilU"/>
</dbReference>